<feature type="transmembrane region" description="Helical" evidence="6">
    <location>
        <begin position="977"/>
        <end position="1000"/>
    </location>
</feature>
<evidence type="ECO:0000256" key="1">
    <source>
        <dbReference type="ARBA" id="ARBA00004141"/>
    </source>
</evidence>
<dbReference type="InterPro" id="IPR001810">
    <property type="entry name" value="F-box_dom"/>
</dbReference>
<evidence type="ECO:0000313" key="9">
    <source>
        <dbReference type="Proteomes" id="UP000183832"/>
    </source>
</evidence>
<dbReference type="InterPro" id="IPR036259">
    <property type="entry name" value="MFS_trans_sf"/>
</dbReference>
<feature type="transmembrane region" description="Helical" evidence="6">
    <location>
        <begin position="890"/>
        <end position="911"/>
    </location>
</feature>
<dbReference type="Gene3D" id="1.20.1250.20">
    <property type="entry name" value="MFS general substrate transporter like domains"/>
    <property type="match status" value="2"/>
</dbReference>
<dbReference type="InterPro" id="IPR032675">
    <property type="entry name" value="LRR_dom_sf"/>
</dbReference>
<dbReference type="PANTHER" id="PTHR23511">
    <property type="entry name" value="SYNAPTIC VESICLE GLYCOPROTEIN 2"/>
    <property type="match status" value="1"/>
</dbReference>
<sequence>MTSNESTKDSKSSSTLENALVETSFGKFNYLLIVLCGAILACVYLETVSINFVLPVAQCDLNLTNSNKGILSAVGFIGIIISSHLWGFLADTRGRKFVIVPTLFIAFLITVVSSFAKSFWFMVFLRFLNGFFISGPSATIYAFLGEFHSAKDRSRVLIIASVMFGTFCLFNPLFAYLFLNQEWSFNVEFLNLEYKPWRLFLIMVGLPNLICGLTMLMFIPESPKFTFSQNNEEKTLKILKEVYRRNTGNHENTFPTKFLIKEAEDENGERCEGFFKFMWSQTVPLFKPPHLRNTLTACFIQFCIFNCSNGFWTFFPEIVNKITKWMKNNSPGSSANVCEILDDFKMSSNVSLSQEIATNCHVKLEFSTFQNAVILLCLYIFLWMFISLIINRVGKLAIIMTILIVCGSSAFSLTFVNIPNILSYLYVIILADGIAISVVNASTIELYPTKLRAMAVCISLMIGRLGAVVGSNIVGLLIANYCKYIFLMPAILLTTMRIKMISKMNINSDIYRLDNLPIEILMNIFSYVPDKWNLSQVCRYFYEIICKVERKSHKLNISDEKMLLDKATFQSIMNSQRQLLGIKINITTKMTKLCWDRLDKILIFLNLKSISIISCDPRIETHQMLCEILLNTQAVNVLLELSLTSVNIEYIRKFMIRQSEIKYLSITGAVGDSSIINKLNLSCLKLIGPKSNDLATIISQQPNLVNLKLTIDTESTYDDEVFNRIVQLTKLEALDIPLNDKLTPAIILNLEKLRNLHKLNEIVIDSKSMESTTKVMRVFKNHGPNLKFVMLQNFKLQTSIESLKTFFEDELRLFGREELLIMNPEKNQNESESHCTLESALGKTGFGKFNYFFILLTGMILGSVFLETVSINFILPVAQCDLNLSNQDKGILSGIGFIGIIVSSHLWGFLADTRGRKTVIVPTLFGAFVITIISSFVKSFWLLVALRFVNGFLVSGPSATVFAYLGEFHSERYRSKVMMLASATYGLTCYWNPIFASIIINRDWTFYIAPLDLVFKPWRLFMIVCGIPNIICSLITLFFMPESPKFTFSNGDEEKTLKTLQSIYSRNTGNPKESFQVKSLVRDAEYEENSAKKFNNFLHFMWSQTAPLFKHPHLRNTLTVCFMQFCIYNCSNGFWTFFPEITNRISLWHSSDPTDTSATICEVLEVTKVVEYQNQSLISLEENCVTKLESSAYGNVFILNTIYTVGWYLLSTIINCAGKLIIITTLLFTCSGVAIALMFVNIPTVSSYLYIILLTDGLALTVVNASIVELFPTKFRAMALCLALMCGRLGSVIGSNVIGLLLDEYCKYTFLMPAILLASSGLLSFTIPNISKRIK</sequence>
<feature type="transmembrane region" description="Helical" evidence="6">
    <location>
        <begin position="918"/>
        <end position="937"/>
    </location>
</feature>
<dbReference type="InterPro" id="IPR020846">
    <property type="entry name" value="MFS_dom"/>
</dbReference>
<feature type="transmembrane region" description="Helical" evidence="6">
    <location>
        <begin position="851"/>
        <end position="878"/>
    </location>
</feature>
<evidence type="ECO:0000256" key="4">
    <source>
        <dbReference type="ARBA" id="ARBA00022989"/>
    </source>
</evidence>
<evidence type="ECO:0000256" key="3">
    <source>
        <dbReference type="ARBA" id="ARBA00022692"/>
    </source>
</evidence>
<feature type="domain" description="Major facilitator superfamily (MFS) profile" evidence="7">
    <location>
        <begin position="851"/>
        <end position="1332"/>
    </location>
</feature>
<feature type="domain" description="Major facilitator superfamily (MFS) profile" evidence="7">
    <location>
        <begin position="30"/>
        <end position="506"/>
    </location>
</feature>
<dbReference type="GO" id="GO:0022857">
    <property type="term" value="F:transmembrane transporter activity"/>
    <property type="evidence" value="ECO:0007669"/>
    <property type="project" value="InterPro"/>
</dbReference>
<dbReference type="Pfam" id="PF07690">
    <property type="entry name" value="MFS_1"/>
    <property type="match status" value="2"/>
</dbReference>
<feature type="transmembrane region" description="Helical" evidence="6">
    <location>
        <begin position="421"/>
        <end position="441"/>
    </location>
</feature>
<dbReference type="InterPro" id="IPR011701">
    <property type="entry name" value="MFS"/>
</dbReference>
<feature type="transmembrane region" description="Helical" evidence="6">
    <location>
        <begin position="199"/>
        <end position="219"/>
    </location>
</feature>
<keyword evidence="2" id="KW-0813">Transport</keyword>
<feature type="transmembrane region" description="Helical" evidence="6">
    <location>
        <begin position="295"/>
        <end position="315"/>
    </location>
</feature>
<feature type="transmembrane region" description="Helical" evidence="6">
    <location>
        <begin position="943"/>
        <end position="965"/>
    </location>
</feature>
<evidence type="ECO:0000313" key="8">
    <source>
        <dbReference type="EMBL" id="CRK91005.1"/>
    </source>
</evidence>
<feature type="transmembrane region" description="Helical" evidence="6">
    <location>
        <begin position="1248"/>
        <end position="1267"/>
    </location>
</feature>
<dbReference type="OrthoDB" id="10262656at2759"/>
<dbReference type="GO" id="GO:0016020">
    <property type="term" value="C:membrane"/>
    <property type="evidence" value="ECO:0007669"/>
    <property type="project" value="UniProtKB-SubCell"/>
</dbReference>
<dbReference type="SUPFAM" id="SSF81383">
    <property type="entry name" value="F-box domain"/>
    <property type="match status" value="1"/>
</dbReference>
<dbReference type="EMBL" id="CVRI01000020">
    <property type="protein sequence ID" value="CRK91005.1"/>
    <property type="molecule type" value="Genomic_DNA"/>
</dbReference>
<dbReference type="SUPFAM" id="SSF52047">
    <property type="entry name" value="RNI-like"/>
    <property type="match status" value="1"/>
</dbReference>
<evidence type="ECO:0000259" key="7">
    <source>
        <dbReference type="PROSITE" id="PS50850"/>
    </source>
</evidence>
<keyword evidence="9" id="KW-1185">Reference proteome</keyword>
<dbReference type="PROSITE" id="PS50850">
    <property type="entry name" value="MFS"/>
    <property type="match status" value="2"/>
</dbReference>
<comment type="subcellular location">
    <subcellularLocation>
        <location evidence="1">Membrane</location>
        <topology evidence="1">Multi-pass membrane protein</topology>
    </subcellularLocation>
</comment>
<feature type="transmembrane region" description="Helical" evidence="6">
    <location>
        <begin position="453"/>
        <end position="478"/>
    </location>
</feature>
<name>A0A1J1HSM7_9DIPT</name>
<keyword evidence="5 6" id="KW-0472">Membrane</keyword>
<evidence type="ECO:0000256" key="6">
    <source>
        <dbReference type="SAM" id="Phobius"/>
    </source>
</evidence>
<keyword evidence="4 6" id="KW-1133">Transmembrane helix</keyword>
<dbReference type="CDD" id="cd09917">
    <property type="entry name" value="F-box_SF"/>
    <property type="match status" value="1"/>
</dbReference>
<reference evidence="8 9" key="1">
    <citation type="submission" date="2015-04" db="EMBL/GenBank/DDBJ databases">
        <authorList>
            <person name="Syromyatnikov M.Y."/>
            <person name="Popov V.N."/>
        </authorList>
    </citation>
    <scope>NUCLEOTIDE SEQUENCE [LARGE SCALE GENOMIC DNA]</scope>
</reference>
<feature type="transmembrane region" description="Helical" evidence="6">
    <location>
        <begin position="156"/>
        <end position="179"/>
    </location>
</feature>
<feature type="transmembrane region" description="Helical" evidence="6">
    <location>
        <begin position="122"/>
        <end position="144"/>
    </location>
</feature>
<dbReference type="PANTHER" id="PTHR23511:SF37">
    <property type="entry name" value="MAJOR FACILITATOR SUPERFAMILY (MFS) PROFILE DOMAIN-CONTAINING PROTEIN-RELATED"/>
    <property type="match status" value="1"/>
</dbReference>
<accession>A0A1J1HSM7</accession>
<feature type="transmembrane region" description="Helical" evidence="6">
    <location>
        <begin position="1308"/>
        <end position="1327"/>
    </location>
</feature>
<keyword evidence="3 6" id="KW-0812">Transmembrane</keyword>
<dbReference type="Proteomes" id="UP000183832">
    <property type="component" value="Unassembled WGS sequence"/>
</dbReference>
<feature type="transmembrane region" description="Helical" evidence="6">
    <location>
        <begin position="372"/>
        <end position="390"/>
    </location>
</feature>
<gene>
    <name evidence="8" type="ORF">CLUMA_CG004693</name>
</gene>
<dbReference type="InterPro" id="IPR036047">
    <property type="entry name" value="F-box-like_dom_sf"/>
</dbReference>
<feature type="transmembrane region" description="Helical" evidence="6">
    <location>
        <begin position="70"/>
        <end position="90"/>
    </location>
</feature>
<dbReference type="Pfam" id="PF12937">
    <property type="entry name" value="F-box-like"/>
    <property type="match status" value="1"/>
</dbReference>
<evidence type="ECO:0000256" key="5">
    <source>
        <dbReference type="ARBA" id="ARBA00023136"/>
    </source>
</evidence>
<evidence type="ECO:0000256" key="2">
    <source>
        <dbReference type="ARBA" id="ARBA00022448"/>
    </source>
</evidence>
<feature type="transmembrane region" description="Helical" evidence="6">
    <location>
        <begin position="484"/>
        <end position="502"/>
    </location>
</feature>
<protein>
    <submittedName>
        <fullName evidence="8">CLUMA_CG004693, isoform A</fullName>
    </submittedName>
</protein>
<feature type="transmembrane region" description="Helical" evidence="6">
    <location>
        <begin position="30"/>
        <end position="50"/>
    </location>
</feature>
<dbReference type="STRING" id="568069.A0A1J1HSM7"/>
<proteinExistence type="predicted"/>
<feature type="transmembrane region" description="Helical" evidence="6">
    <location>
        <begin position="97"/>
        <end position="116"/>
    </location>
</feature>
<organism evidence="8 9">
    <name type="scientific">Clunio marinus</name>
    <dbReference type="NCBI Taxonomy" id="568069"/>
    <lineage>
        <taxon>Eukaryota</taxon>
        <taxon>Metazoa</taxon>
        <taxon>Ecdysozoa</taxon>
        <taxon>Arthropoda</taxon>
        <taxon>Hexapoda</taxon>
        <taxon>Insecta</taxon>
        <taxon>Pterygota</taxon>
        <taxon>Neoptera</taxon>
        <taxon>Endopterygota</taxon>
        <taxon>Diptera</taxon>
        <taxon>Nematocera</taxon>
        <taxon>Chironomoidea</taxon>
        <taxon>Chironomidae</taxon>
        <taxon>Clunio</taxon>
    </lineage>
</organism>
<dbReference type="SUPFAM" id="SSF103473">
    <property type="entry name" value="MFS general substrate transporter"/>
    <property type="match status" value="2"/>
</dbReference>
<dbReference type="Gene3D" id="3.80.10.10">
    <property type="entry name" value="Ribonuclease Inhibitor"/>
    <property type="match status" value="1"/>
</dbReference>
<feature type="transmembrane region" description="Helical" evidence="6">
    <location>
        <begin position="397"/>
        <end position="415"/>
    </location>
</feature>
<feature type="transmembrane region" description="Helical" evidence="6">
    <location>
        <begin position="1020"/>
        <end position="1040"/>
    </location>
</feature>
<feature type="transmembrane region" description="Helical" evidence="6">
    <location>
        <begin position="1220"/>
        <end position="1242"/>
    </location>
</feature>